<evidence type="ECO:0000256" key="1">
    <source>
        <dbReference type="ARBA" id="ARBA00006955"/>
    </source>
</evidence>
<dbReference type="InterPro" id="IPR039361">
    <property type="entry name" value="Cyclin"/>
</dbReference>
<comment type="caution">
    <text evidence="9">The sequence shown here is derived from an EMBL/GenBank/DDBJ whole genome shotgun (WGS) entry which is preliminary data.</text>
</comment>
<dbReference type="InterPro" id="IPR036915">
    <property type="entry name" value="Cyclin-like_sf"/>
</dbReference>
<dbReference type="Pfam" id="PF02984">
    <property type="entry name" value="Cyclin_C"/>
    <property type="match status" value="1"/>
</dbReference>
<dbReference type="PANTHER" id="PTHR10177">
    <property type="entry name" value="CYCLINS"/>
    <property type="match status" value="1"/>
</dbReference>
<dbReference type="InterPro" id="IPR004367">
    <property type="entry name" value="Cyclin_C-dom"/>
</dbReference>
<feature type="region of interest" description="Disordered" evidence="6">
    <location>
        <begin position="24"/>
        <end position="74"/>
    </location>
</feature>
<sequence length="493" mass="56241">MNDENTSSNLKEPTVRITRARAKALVSSGELPPLCPSRKQDDKRFSRANSKRAASDNNKPASSSAASPRHKKRAVLKDVTNVTCDNLYLNCINATISQHSRHDREGSLQKKGKVVPACAKQSQIPVDKRGNMMEEMNKVNVEQSNEISSSANLKTEPTEFITTKMSGEVGLFPKKINSNRRIRRLIPSTKEDHGLCKKEESLEDRGIINIDSKHQDPQMCSIYVDDIYSILFATQLDRRPLVDYIEKLQGDITQGMRGILIDWLVQVSIEHELAPDTLYLAVNLIDRFLSENYIEKTNLQLLGVTCMLIASKYEEIYAPQVEEFCYITDNTYTKEEVVKMESRVLNFLNFQLSVPTTKKFLRRFIQAAQVFYEVPSVELEFLANYLAELTLMEYSFLKFLPSLIAASAVFLARWTLDHSGHPWNSTLEHYTTYKTSELKSTVLELHDLQVNTSRPMLNAIREKYKQSKFKCVSTLRSSKPVLSLSKLKDHLIE</sequence>
<evidence type="ECO:0000256" key="3">
    <source>
        <dbReference type="ARBA" id="ARBA00023127"/>
    </source>
</evidence>
<dbReference type="InterPro" id="IPR013763">
    <property type="entry name" value="Cyclin-like_dom"/>
</dbReference>
<evidence type="ECO:0000256" key="5">
    <source>
        <dbReference type="RuleBase" id="RU000383"/>
    </source>
</evidence>
<dbReference type="SMART" id="SM00385">
    <property type="entry name" value="CYCLIN"/>
    <property type="match status" value="2"/>
</dbReference>
<dbReference type="CDD" id="cd20506">
    <property type="entry name" value="CYCLIN_AtCycA-like_rpt2"/>
    <property type="match status" value="1"/>
</dbReference>
<dbReference type="InterPro" id="IPR048258">
    <property type="entry name" value="Cyclins_cyclin-box"/>
</dbReference>
<dbReference type="Pfam" id="PF00134">
    <property type="entry name" value="Cyclin_N"/>
    <property type="match status" value="1"/>
</dbReference>
<evidence type="ECO:0000259" key="8">
    <source>
        <dbReference type="SMART" id="SM01332"/>
    </source>
</evidence>
<evidence type="ECO:0000256" key="2">
    <source>
        <dbReference type="ARBA" id="ARBA00022618"/>
    </source>
</evidence>
<dbReference type="SMART" id="SM01332">
    <property type="entry name" value="Cyclin_C"/>
    <property type="match status" value="1"/>
</dbReference>
<dbReference type="Gene3D" id="1.10.472.10">
    <property type="entry name" value="Cyclin-like"/>
    <property type="match status" value="2"/>
</dbReference>
<organism evidence="9 10">
    <name type="scientific">Penstemon davidsonii</name>
    <dbReference type="NCBI Taxonomy" id="160366"/>
    <lineage>
        <taxon>Eukaryota</taxon>
        <taxon>Viridiplantae</taxon>
        <taxon>Streptophyta</taxon>
        <taxon>Embryophyta</taxon>
        <taxon>Tracheophyta</taxon>
        <taxon>Spermatophyta</taxon>
        <taxon>Magnoliopsida</taxon>
        <taxon>eudicotyledons</taxon>
        <taxon>Gunneridae</taxon>
        <taxon>Pentapetalae</taxon>
        <taxon>asterids</taxon>
        <taxon>lamiids</taxon>
        <taxon>Lamiales</taxon>
        <taxon>Plantaginaceae</taxon>
        <taxon>Cheloneae</taxon>
        <taxon>Penstemon</taxon>
    </lineage>
</organism>
<feature type="domain" description="Cyclin-like" evidence="7">
    <location>
        <begin position="359"/>
        <end position="447"/>
    </location>
</feature>
<evidence type="ECO:0000256" key="6">
    <source>
        <dbReference type="SAM" id="MobiDB-lite"/>
    </source>
</evidence>
<reference evidence="9 10" key="1">
    <citation type="journal article" date="2023" name="bioRxiv">
        <title>Genome report: Whole genome sequence and annotation of Penstemon davidsonii.</title>
        <authorList>
            <person name="Ostevik K.L."/>
            <person name="Alabady M."/>
            <person name="Zhang M."/>
            <person name="Rausher M.D."/>
        </authorList>
    </citation>
    <scope>NUCLEOTIDE SEQUENCE [LARGE SCALE GENOMIC DNA]</scope>
    <source>
        <strain evidence="9">DNT005</strain>
        <tissue evidence="9">Whole leaf</tissue>
    </source>
</reference>
<name>A0ABR0DAA6_9LAMI</name>
<evidence type="ECO:0000256" key="4">
    <source>
        <dbReference type="ARBA" id="ARBA00023306"/>
    </source>
</evidence>
<proteinExistence type="inferred from homology"/>
<evidence type="ECO:0000313" key="10">
    <source>
        <dbReference type="Proteomes" id="UP001291926"/>
    </source>
</evidence>
<keyword evidence="3 5" id="KW-0195">Cyclin</keyword>
<dbReference type="Proteomes" id="UP001291926">
    <property type="component" value="Unassembled WGS sequence"/>
</dbReference>
<dbReference type="PIRSF" id="PIRSF001771">
    <property type="entry name" value="Cyclin_A_B_D_E"/>
    <property type="match status" value="1"/>
</dbReference>
<dbReference type="PROSITE" id="PS00292">
    <property type="entry name" value="CYCLINS"/>
    <property type="match status" value="1"/>
</dbReference>
<accession>A0ABR0DAA6</accession>
<keyword evidence="4" id="KW-0131">Cell cycle</keyword>
<feature type="domain" description="Cyclin-like" evidence="7">
    <location>
        <begin position="262"/>
        <end position="346"/>
    </location>
</feature>
<keyword evidence="10" id="KW-1185">Reference proteome</keyword>
<dbReference type="EMBL" id="JAYDYQ010002533">
    <property type="protein sequence ID" value="KAK4485856.1"/>
    <property type="molecule type" value="Genomic_DNA"/>
</dbReference>
<feature type="compositionally biased region" description="Low complexity" evidence="6">
    <location>
        <begin position="55"/>
        <end position="67"/>
    </location>
</feature>
<dbReference type="InterPro" id="IPR046965">
    <property type="entry name" value="Cyclin_A/B-like"/>
</dbReference>
<keyword evidence="2" id="KW-0132">Cell division</keyword>
<dbReference type="SUPFAM" id="SSF47954">
    <property type="entry name" value="Cyclin-like"/>
    <property type="match status" value="2"/>
</dbReference>
<comment type="similarity">
    <text evidence="1">Belongs to the cyclin family. Cyclin AB subfamily.</text>
</comment>
<evidence type="ECO:0008006" key="11">
    <source>
        <dbReference type="Google" id="ProtNLM"/>
    </source>
</evidence>
<evidence type="ECO:0000259" key="7">
    <source>
        <dbReference type="SMART" id="SM00385"/>
    </source>
</evidence>
<dbReference type="InterPro" id="IPR006671">
    <property type="entry name" value="Cyclin_N"/>
</dbReference>
<gene>
    <name evidence="9" type="ORF">RD792_008504</name>
</gene>
<feature type="domain" description="Cyclin C-terminal" evidence="8">
    <location>
        <begin position="355"/>
        <end position="478"/>
    </location>
</feature>
<evidence type="ECO:0000313" key="9">
    <source>
        <dbReference type="EMBL" id="KAK4485856.1"/>
    </source>
</evidence>
<protein>
    <recommendedName>
        <fullName evidence="11">Cyclin N-terminal domain-containing protein</fullName>
    </recommendedName>
</protein>